<evidence type="ECO:0000256" key="5">
    <source>
        <dbReference type="ARBA" id="ARBA00022801"/>
    </source>
</evidence>
<evidence type="ECO:0000256" key="2">
    <source>
        <dbReference type="ARBA" id="ARBA00007357"/>
    </source>
</evidence>
<keyword evidence="6" id="KW-0862">Zinc</keyword>
<keyword evidence="7" id="KW-0482">Metalloprotease</keyword>
<evidence type="ECO:0000313" key="11">
    <source>
        <dbReference type="EMBL" id="RXR08439.1"/>
    </source>
</evidence>
<dbReference type="Gene3D" id="1.10.1380.10">
    <property type="entry name" value="Neutral endopeptidase , domain2"/>
    <property type="match status" value="1"/>
</dbReference>
<dbReference type="PRINTS" id="PR00786">
    <property type="entry name" value="NEPRILYSIN"/>
</dbReference>
<dbReference type="SUPFAM" id="SSF55486">
    <property type="entry name" value="Metalloproteases ('zincins'), catalytic domain"/>
    <property type="match status" value="1"/>
</dbReference>
<comment type="caution">
    <text evidence="11">The sequence shown here is derived from an EMBL/GenBank/DDBJ whole genome shotgun (WGS) entry which is preliminary data.</text>
</comment>
<dbReference type="PANTHER" id="PTHR11733">
    <property type="entry name" value="ZINC METALLOPROTEASE FAMILY M13 NEPRILYSIN-RELATED"/>
    <property type="match status" value="1"/>
</dbReference>
<evidence type="ECO:0000259" key="10">
    <source>
        <dbReference type="Pfam" id="PF05649"/>
    </source>
</evidence>
<gene>
    <name evidence="11" type="ORF">EPA99_01015</name>
</gene>
<dbReference type="GO" id="GO:0004222">
    <property type="term" value="F:metalloendopeptidase activity"/>
    <property type="evidence" value="ECO:0007669"/>
    <property type="project" value="InterPro"/>
</dbReference>
<keyword evidence="4" id="KW-0479">Metal-binding</keyword>
<dbReference type="CDD" id="cd08662">
    <property type="entry name" value="M13"/>
    <property type="match status" value="1"/>
</dbReference>
<evidence type="ECO:0000259" key="9">
    <source>
        <dbReference type="Pfam" id="PF01431"/>
    </source>
</evidence>
<dbReference type="EMBL" id="SAWZ01000001">
    <property type="protein sequence ID" value="RXR08439.1"/>
    <property type="molecule type" value="Genomic_DNA"/>
</dbReference>
<evidence type="ECO:0000256" key="7">
    <source>
        <dbReference type="ARBA" id="ARBA00023049"/>
    </source>
</evidence>
<keyword evidence="5" id="KW-0378">Hydrolase</keyword>
<dbReference type="RefSeq" id="WP_129469332.1">
    <property type="nucleotide sequence ID" value="NZ_SAWZ01000001.1"/>
</dbReference>
<proteinExistence type="inferred from homology"/>
<comment type="similarity">
    <text evidence="2">Belongs to the peptidase M13 family.</text>
</comment>
<evidence type="ECO:0000313" key="12">
    <source>
        <dbReference type="Proteomes" id="UP000289784"/>
    </source>
</evidence>
<dbReference type="GO" id="GO:0046872">
    <property type="term" value="F:metal ion binding"/>
    <property type="evidence" value="ECO:0007669"/>
    <property type="project" value="UniProtKB-KW"/>
</dbReference>
<dbReference type="InterPro" id="IPR008753">
    <property type="entry name" value="Peptidase_M13_N"/>
</dbReference>
<evidence type="ECO:0000256" key="1">
    <source>
        <dbReference type="ARBA" id="ARBA00001947"/>
    </source>
</evidence>
<dbReference type="PROSITE" id="PS51885">
    <property type="entry name" value="NEPRILYSIN"/>
    <property type="match status" value="1"/>
</dbReference>
<dbReference type="Pfam" id="PF05649">
    <property type="entry name" value="Peptidase_M13_N"/>
    <property type="match status" value="1"/>
</dbReference>
<dbReference type="Proteomes" id="UP000289784">
    <property type="component" value="Unassembled WGS sequence"/>
</dbReference>
<keyword evidence="12" id="KW-1185">Reference proteome</keyword>
<name>A0A4Q1JZC1_9GAMM</name>
<dbReference type="InterPro" id="IPR000718">
    <property type="entry name" value="Peptidase_M13"/>
</dbReference>
<dbReference type="Gene3D" id="3.40.390.10">
    <property type="entry name" value="Collagenase (Catalytic Domain)"/>
    <property type="match status" value="1"/>
</dbReference>
<dbReference type="GO" id="GO:0016485">
    <property type="term" value="P:protein processing"/>
    <property type="evidence" value="ECO:0007669"/>
    <property type="project" value="TreeGrafter"/>
</dbReference>
<feature type="chain" id="PRO_5020346704" evidence="8">
    <location>
        <begin position="29"/>
        <end position="674"/>
    </location>
</feature>
<protein>
    <submittedName>
        <fullName evidence="11">M13 family peptidase</fullName>
    </submittedName>
</protein>
<evidence type="ECO:0000256" key="3">
    <source>
        <dbReference type="ARBA" id="ARBA00022670"/>
    </source>
</evidence>
<dbReference type="PANTHER" id="PTHR11733:SF167">
    <property type="entry name" value="FI17812P1-RELATED"/>
    <property type="match status" value="1"/>
</dbReference>
<feature type="domain" description="Peptidase M13 N-terminal" evidence="10">
    <location>
        <begin position="46"/>
        <end position="421"/>
    </location>
</feature>
<dbReference type="Pfam" id="PF01431">
    <property type="entry name" value="Peptidase_M13"/>
    <property type="match status" value="1"/>
</dbReference>
<evidence type="ECO:0000256" key="4">
    <source>
        <dbReference type="ARBA" id="ARBA00022723"/>
    </source>
</evidence>
<feature type="signal peptide" evidence="8">
    <location>
        <begin position="1"/>
        <end position="28"/>
    </location>
</feature>
<dbReference type="InterPro" id="IPR024079">
    <property type="entry name" value="MetalloPept_cat_dom_sf"/>
</dbReference>
<keyword evidence="8" id="KW-0732">Signal</keyword>
<sequence>MTQLRHARTPTLLAMALLVALGGGDAFAAAKKKKAAPKAPVVKAECTDFYSAANADWLKANPLPAGVGSISALGQLRARAEQQQRELLEAAATQPQGNVQKLLGDFWASGMDEAGVERDAANPIAPLLGRINGIKKAKDIPPAIAALHQVGIPVAFNFGPDVDLKALDRHIGYFSQGGLGLPDPAYYTRTDAETRELLGRYRAYVKQILALTGTSQDQLDAESALVLDLETRIARASRPLPDLVNPLTNYAPVPTKELKKQFRALQLDDFLKVQGVNDDVVSVANPELLKQVDALVGSIKPDAWKAYLRWRVGDAMAPYLSKPWVDASFAFRGRVLEGQVAPLPRWTQVLGAINTAAGPMLGREYAARYLPEASKKQAETVAEQMRAQLEQAIAGNTLISAEAKAEAKAKLDKLKIEVGTPRRDLDYTVQPMGRGSFGGNMLIASTWRHREEMKRIGRGNADRRWNVLPQQPALAYDLAQNRLIITAAVLQPPVFDVSRDASAQYGALGAMVGHELTRGFDTKGRMIDAKGEIRDWWTPADAAAWNALSEKVAAQYGAYPYPALTGTRVNGTLTRDENLADIAGLELAWKAFNAAQPNANPGAKETFYASWAQLWAQQLSPQEATLRVTVDTHAPGQWRANGPLMNLPDFATTYGCKAGQPMFKPEGERIQLWR</sequence>
<organism evidence="11 12">
    <name type="scientific">Pseudoxanthomonas composti</name>
    <dbReference type="NCBI Taxonomy" id="2137479"/>
    <lineage>
        <taxon>Bacteria</taxon>
        <taxon>Pseudomonadati</taxon>
        <taxon>Pseudomonadota</taxon>
        <taxon>Gammaproteobacteria</taxon>
        <taxon>Lysobacterales</taxon>
        <taxon>Lysobacteraceae</taxon>
        <taxon>Pseudoxanthomonas</taxon>
    </lineage>
</organism>
<dbReference type="GO" id="GO:0005886">
    <property type="term" value="C:plasma membrane"/>
    <property type="evidence" value="ECO:0007669"/>
    <property type="project" value="TreeGrafter"/>
</dbReference>
<dbReference type="InterPro" id="IPR018497">
    <property type="entry name" value="Peptidase_M13_C"/>
</dbReference>
<comment type="cofactor">
    <cofactor evidence="1">
        <name>Zn(2+)</name>
        <dbReference type="ChEBI" id="CHEBI:29105"/>
    </cofactor>
</comment>
<evidence type="ECO:0000256" key="8">
    <source>
        <dbReference type="SAM" id="SignalP"/>
    </source>
</evidence>
<dbReference type="AlphaFoldDB" id="A0A4Q1JZC1"/>
<dbReference type="OrthoDB" id="9775677at2"/>
<reference evidence="11 12" key="1">
    <citation type="submission" date="2019-01" db="EMBL/GenBank/DDBJ databases">
        <title>Pseudoxanthomonas composti sp. nov., isolated from compost.</title>
        <authorList>
            <person name="Yang G."/>
        </authorList>
    </citation>
    <scope>NUCLEOTIDE SEQUENCE [LARGE SCALE GENOMIC DNA]</scope>
    <source>
        <strain evidence="11 12">GSS15</strain>
    </source>
</reference>
<feature type="domain" description="Peptidase M13 C-terminal" evidence="9">
    <location>
        <begin position="476"/>
        <end position="666"/>
    </location>
</feature>
<dbReference type="InterPro" id="IPR042089">
    <property type="entry name" value="Peptidase_M13_dom_2"/>
</dbReference>
<evidence type="ECO:0000256" key="6">
    <source>
        <dbReference type="ARBA" id="ARBA00022833"/>
    </source>
</evidence>
<keyword evidence="3" id="KW-0645">Protease</keyword>
<accession>A0A4Q1JZC1</accession>